<dbReference type="CDD" id="cd00383">
    <property type="entry name" value="trans_reg_C"/>
    <property type="match status" value="1"/>
</dbReference>
<dbReference type="EMBL" id="JAEDXU010000001">
    <property type="protein sequence ID" value="MBP1045029.1"/>
    <property type="molecule type" value="Genomic_DNA"/>
</dbReference>
<dbReference type="InterPro" id="IPR039420">
    <property type="entry name" value="WalR-like"/>
</dbReference>
<keyword evidence="11" id="KW-1185">Reference proteome</keyword>
<dbReference type="InterPro" id="IPR011006">
    <property type="entry name" value="CheY-like_superfamily"/>
</dbReference>
<dbReference type="PROSITE" id="PS50110">
    <property type="entry name" value="RESPONSE_REGULATORY"/>
    <property type="match status" value="1"/>
</dbReference>
<dbReference type="Pfam" id="PF00486">
    <property type="entry name" value="Trans_reg_C"/>
    <property type="match status" value="1"/>
</dbReference>
<evidence type="ECO:0000256" key="6">
    <source>
        <dbReference type="PROSITE-ProRule" id="PRU00169"/>
    </source>
</evidence>
<dbReference type="InterPro" id="IPR036388">
    <property type="entry name" value="WH-like_DNA-bd_sf"/>
</dbReference>
<dbReference type="Gene3D" id="3.40.50.2300">
    <property type="match status" value="1"/>
</dbReference>
<dbReference type="SMART" id="SM00448">
    <property type="entry name" value="REC"/>
    <property type="match status" value="1"/>
</dbReference>
<dbReference type="PANTHER" id="PTHR48111:SF73">
    <property type="entry name" value="ALKALINE PHOSPHATASE SYNTHESIS TRANSCRIPTIONAL REGULATORY PROTEIN PHOP"/>
    <property type="match status" value="1"/>
</dbReference>
<dbReference type="PANTHER" id="PTHR48111">
    <property type="entry name" value="REGULATOR OF RPOS"/>
    <property type="match status" value="1"/>
</dbReference>
<sequence length="224" mass="25480">MKKILVIEDDHDIAINLDRLLQKHHYQVKLVNTQKKAIAVLQEHSFDLALIDIGLPDGNGYAVGTSIKNLENPCPFIFLTAMDDEASVVTGLELGGEDYIIKPFRPMELISRIKTALRRNEKGQTEIIIDNLAIDTQRGTVHKDGQELFLSALEYRLLLIFVNNQGQILSRDQLQQQIWDIAGDFVNDNTMTVYIKRLREKIENDPQNPSKIKTIRGLGYKLEA</sequence>
<keyword evidence="1 6" id="KW-0597">Phosphoprotein</keyword>
<evidence type="ECO:0000259" key="9">
    <source>
        <dbReference type="PROSITE" id="PS51755"/>
    </source>
</evidence>
<dbReference type="RefSeq" id="WP_209555818.1">
    <property type="nucleotide sequence ID" value="NZ_JAEDXU010000001.1"/>
</dbReference>
<feature type="domain" description="OmpR/PhoB-type" evidence="9">
    <location>
        <begin position="124"/>
        <end position="224"/>
    </location>
</feature>
<organism evidence="10 11">
    <name type="scientific">Enterococcus larvae</name>
    <dbReference type="NCBI Taxonomy" id="2794352"/>
    <lineage>
        <taxon>Bacteria</taxon>
        <taxon>Bacillati</taxon>
        <taxon>Bacillota</taxon>
        <taxon>Bacilli</taxon>
        <taxon>Lactobacillales</taxon>
        <taxon>Enterococcaceae</taxon>
        <taxon>Enterococcus</taxon>
    </lineage>
</organism>
<proteinExistence type="predicted"/>
<dbReference type="PROSITE" id="PS51755">
    <property type="entry name" value="OMPR_PHOB"/>
    <property type="match status" value="1"/>
</dbReference>
<evidence type="ECO:0000256" key="7">
    <source>
        <dbReference type="PROSITE-ProRule" id="PRU01091"/>
    </source>
</evidence>
<gene>
    <name evidence="10" type="ORF">I6N96_01965</name>
</gene>
<evidence type="ECO:0000259" key="8">
    <source>
        <dbReference type="PROSITE" id="PS50110"/>
    </source>
</evidence>
<dbReference type="Gene3D" id="6.10.250.690">
    <property type="match status" value="1"/>
</dbReference>
<dbReference type="Proteomes" id="UP000673375">
    <property type="component" value="Unassembled WGS sequence"/>
</dbReference>
<evidence type="ECO:0000256" key="1">
    <source>
        <dbReference type="ARBA" id="ARBA00022553"/>
    </source>
</evidence>
<evidence type="ECO:0000256" key="2">
    <source>
        <dbReference type="ARBA" id="ARBA00023012"/>
    </source>
</evidence>
<dbReference type="InterPro" id="IPR001789">
    <property type="entry name" value="Sig_transdc_resp-reg_receiver"/>
</dbReference>
<dbReference type="InterPro" id="IPR001867">
    <property type="entry name" value="OmpR/PhoB-type_DNA-bd"/>
</dbReference>
<comment type="caution">
    <text evidence="10">The sequence shown here is derived from an EMBL/GenBank/DDBJ whole genome shotgun (WGS) entry which is preliminary data.</text>
</comment>
<accession>A0ABS4CEI0</accession>
<evidence type="ECO:0000256" key="3">
    <source>
        <dbReference type="ARBA" id="ARBA00023015"/>
    </source>
</evidence>
<evidence type="ECO:0000256" key="5">
    <source>
        <dbReference type="ARBA" id="ARBA00023163"/>
    </source>
</evidence>
<keyword evidence="4 7" id="KW-0238">DNA-binding</keyword>
<keyword evidence="3" id="KW-0805">Transcription regulation</keyword>
<feature type="DNA-binding region" description="OmpR/PhoB-type" evidence="7">
    <location>
        <begin position="124"/>
        <end position="224"/>
    </location>
</feature>
<keyword evidence="2" id="KW-0902">Two-component regulatory system</keyword>
<dbReference type="Gene3D" id="1.10.10.10">
    <property type="entry name" value="Winged helix-like DNA-binding domain superfamily/Winged helix DNA-binding domain"/>
    <property type="match status" value="1"/>
</dbReference>
<keyword evidence="5" id="KW-0804">Transcription</keyword>
<evidence type="ECO:0000313" key="11">
    <source>
        <dbReference type="Proteomes" id="UP000673375"/>
    </source>
</evidence>
<feature type="modified residue" description="4-aspartylphosphate" evidence="6">
    <location>
        <position position="52"/>
    </location>
</feature>
<evidence type="ECO:0000313" key="10">
    <source>
        <dbReference type="EMBL" id="MBP1045029.1"/>
    </source>
</evidence>
<dbReference type="SUPFAM" id="SSF52172">
    <property type="entry name" value="CheY-like"/>
    <property type="match status" value="1"/>
</dbReference>
<reference evidence="10 11" key="1">
    <citation type="submission" date="2020-12" db="EMBL/GenBank/DDBJ databases">
        <title>Vagococcus allomyrinae sp. nov. and Enterococcus lavae sp. nov., isolated from the larvae of Allomyrina dichotoma.</title>
        <authorList>
            <person name="Lee S.D."/>
        </authorList>
    </citation>
    <scope>NUCLEOTIDE SEQUENCE [LARGE SCALE GENOMIC DNA]</scope>
    <source>
        <strain evidence="10 11">BWM-S5</strain>
    </source>
</reference>
<evidence type="ECO:0000256" key="4">
    <source>
        <dbReference type="ARBA" id="ARBA00023125"/>
    </source>
</evidence>
<protein>
    <submittedName>
        <fullName evidence="10">Response regulator transcription factor</fullName>
    </submittedName>
</protein>
<name>A0ABS4CEI0_9ENTE</name>
<feature type="domain" description="Response regulatory" evidence="8">
    <location>
        <begin position="3"/>
        <end position="117"/>
    </location>
</feature>
<dbReference type="CDD" id="cd17574">
    <property type="entry name" value="REC_OmpR"/>
    <property type="match status" value="1"/>
</dbReference>
<dbReference type="Pfam" id="PF00072">
    <property type="entry name" value="Response_reg"/>
    <property type="match status" value="1"/>
</dbReference>
<dbReference type="SMART" id="SM00862">
    <property type="entry name" value="Trans_reg_C"/>
    <property type="match status" value="1"/>
</dbReference>